<reference evidence="2" key="1">
    <citation type="submission" date="2020-06" db="EMBL/GenBank/DDBJ databases">
        <title>Characterization of fructooligosaccharide metabolism and fructooligosaccharide-degrading enzymes in human commensal butyrate producers.</title>
        <authorList>
            <person name="Tanno H."/>
            <person name="Fujii T."/>
            <person name="Hirano K."/>
            <person name="Maeno S."/>
            <person name="Tonozuka T."/>
            <person name="Sakamoto M."/>
            <person name="Ohkuma M."/>
            <person name="Tochio T."/>
            <person name="Endo A."/>
        </authorList>
    </citation>
    <scope>NUCLEOTIDE SEQUENCE</scope>
    <source>
        <strain evidence="2">JCM 31265</strain>
    </source>
</reference>
<evidence type="ECO:0000313" key="2">
    <source>
        <dbReference type="EMBL" id="GFO94596.1"/>
    </source>
</evidence>
<evidence type="ECO:0000313" key="3">
    <source>
        <dbReference type="Proteomes" id="UP000660047"/>
    </source>
</evidence>
<name>A0AAI9K5J0_9FIRM</name>
<proteinExistence type="predicted"/>
<feature type="domain" description="Aminotransferase class I/classII large" evidence="1">
    <location>
        <begin position="25"/>
        <end position="350"/>
    </location>
</feature>
<dbReference type="InterPro" id="IPR015422">
    <property type="entry name" value="PyrdxlP-dep_Trfase_small"/>
</dbReference>
<dbReference type="AlphaFoldDB" id="A0AAI9K5J0"/>
<organism evidence="2 3">
    <name type="scientific">Coprococcus eutactus</name>
    <dbReference type="NCBI Taxonomy" id="33043"/>
    <lineage>
        <taxon>Bacteria</taxon>
        <taxon>Bacillati</taxon>
        <taxon>Bacillota</taxon>
        <taxon>Clostridia</taxon>
        <taxon>Lachnospirales</taxon>
        <taxon>Lachnospiraceae</taxon>
        <taxon>Coprococcus</taxon>
    </lineage>
</organism>
<dbReference type="Gene3D" id="3.90.1150.10">
    <property type="entry name" value="Aspartate Aminotransferase, domain 1"/>
    <property type="match status" value="1"/>
</dbReference>
<dbReference type="Pfam" id="PF00155">
    <property type="entry name" value="Aminotran_1_2"/>
    <property type="match status" value="1"/>
</dbReference>
<dbReference type="GO" id="GO:0003824">
    <property type="term" value="F:catalytic activity"/>
    <property type="evidence" value="ECO:0007669"/>
    <property type="project" value="UniProtKB-ARBA"/>
</dbReference>
<dbReference type="Proteomes" id="UP000660047">
    <property type="component" value="Unassembled WGS sequence"/>
</dbReference>
<sequence>MKNGVINLKTENLLSQVETVRADLNMNPLGVPESVTKAIADNMSQLSVYPDHTTKKLKEAISAYSGAKTDDIIVGGSSYEFVKILCEFTSPKKAILITPGAQNYEKLLSMNGCEIIYYSTPEEEDFTLDIADFISKLSEDIDIIFISNPNGTTSQIIDAESLEFIAKICDGNNITMVVDEEYMDFVDDLESNSAIPLTSEYENVIVLRNTTKFFAVPGLRLAYMITSNPVLKKTLEITGLPFAIGKLVEAAGVAMFTDEKYIAESRELIRTERNLVYSALSTHKSIKLYKPAANFILIRILRDAISAGDVVDYCMPKGLYIRSCADIGGLDNKYIRFCFMNPKQDDLLVNTVLEIV</sequence>
<dbReference type="EMBL" id="BLYL01000009">
    <property type="protein sequence ID" value="GFO94596.1"/>
    <property type="molecule type" value="Genomic_DNA"/>
</dbReference>
<dbReference type="InterPro" id="IPR015421">
    <property type="entry name" value="PyrdxlP-dep_Trfase_major"/>
</dbReference>
<dbReference type="PANTHER" id="PTHR42885">
    <property type="entry name" value="HISTIDINOL-PHOSPHATE AMINOTRANSFERASE-RELATED"/>
    <property type="match status" value="1"/>
</dbReference>
<dbReference type="GO" id="GO:0030170">
    <property type="term" value="F:pyridoxal phosphate binding"/>
    <property type="evidence" value="ECO:0007669"/>
    <property type="project" value="InterPro"/>
</dbReference>
<dbReference type="SUPFAM" id="SSF53383">
    <property type="entry name" value="PLP-dependent transferases"/>
    <property type="match status" value="1"/>
</dbReference>
<dbReference type="RefSeq" id="WP_055222464.1">
    <property type="nucleotide sequence ID" value="NZ_BLYL01000009.1"/>
</dbReference>
<dbReference type="Gene3D" id="3.40.640.10">
    <property type="entry name" value="Type I PLP-dependent aspartate aminotransferase-like (Major domain)"/>
    <property type="match status" value="1"/>
</dbReference>
<dbReference type="InterPro" id="IPR004839">
    <property type="entry name" value="Aminotransferase_I/II_large"/>
</dbReference>
<dbReference type="CDD" id="cd00609">
    <property type="entry name" value="AAT_like"/>
    <property type="match status" value="1"/>
</dbReference>
<gene>
    <name evidence="2" type="primary">cobD</name>
    <name evidence="2" type="ORF">COEU31_16420</name>
</gene>
<evidence type="ECO:0000259" key="1">
    <source>
        <dbReference type="Pfam" id="PF00155"/>
    </source>
</evidence>
<dbReference type="InterPro" id="IPR015424">
    <property type="entry name" value="PyrdxlP-dep_Trfase"/>
</dbReference>
<accession>A0AAI9K5J0</accession>
<protein>
    <submittedName>
        <fullName evidence="2">Threonine-phosphate decarboxylase</fullName>
    </submittedName>
</protein>
<comment type="caution">
    <text evidence="2">The sequence shown here is derived from an EMBL/GenBank/DDBJ whole genome shotgun (WGS) entry which is preliminary data.</text>
</comment>